<keyword evidence="2" id="KW-1185">Reference proteome</keyword>
<dbReference type="RefSeq" id="WP_066166085.1">
    <property type="nucleotide sequence ID" value="NZ_CP136137.1"/>
</dbReference>
<proteinExistence type="predicted"/>
<name>A0ABZ2U1Y2_9ACTN</name>
<protein>
    <submittedName>
        <fullName evidence="1">Uncharacterized protein</fullName>
    </submittedName>
</protein>
<evidence type="ECO:0000313" key="2">
    <source>
        <dbReference type="Proteomes" id="UP001479933"/>
    </source>
</evidence>
<evidence type="ECO:0000313" key="1">
    <source>
        <dbReference type="EMBL" id="WYY07716.1"/>
    </source>
</evidence>
<dbReference type="Proteomes" id="UP001479933">
    <property type="component" value="Chromosome"/>
</dbReference>
<dbReference type="EMBL" id="CP136137">
    <property type="protein sequence ID" value="WYY07716.1"/>
    <property type="molecule type" value="Genomic_DNA"/>
</dbReference>
<sequence length="207" mass="21609">MDAVTSCADGFVALITVCRELSLTGVDDQTVRQPHARIDEFRHTEFSQDAQRLAGLVRNLVGVAVVDRPAASPVADWTGRSGRSAGGALRVVGAELADLFVRLDDGAAATAQADLVIGEVLHRHRAVLDTVSRPQLSGFDLEALPAALNSGAVSPHALRGEVQARLDYAQSAGELAGRAIVDAVAQVAAAWSAQVVSEGELALADLR</sequence>
<organism evidence="1 2">
    <name type="scientific">Gordonia hydrophobica</name>
    <dbReference type="NCBI Taxonomy" id="40516"/>
    <lineage>
        <taxon>Bacteria</taxon>
        <taxon>Bacillati</taxon>
        <taxon>Actinomycetota</taxon>
        <taxon>Actinomycetes</taxon>
        <taxon>Mycobacteriales</taxon>
        <taxon>Gordoniaceae</taxon>
        <taxon>Gordonia</taxon>
    </lineage>
</organism>
<accession>A0ABZ2U1Y2</accession>
<gene>
    <name evidence="1" type="ORF">RVF87_01100</name>
</gene>
<reference evidence="1 2" key="1">
    <citation type="journal article" date="2023" name="Virus Evol.">
        <title>Computational host range prediction-The good, the bad, and the ugly.</title>
        <authorList>
            <person name="Howell A.A."/>
            <person name="Versoza C.J."/>
            <person name="Pfeifer S.P."/>
        </authorList>
    </citation>
    <scope>NUCLEOTIDE SEQUENCE [LARGE SCALE GENOMIC DNA]</scope>
    <source>
        <strain evidence="1 2">1610/1b</strain>
    </source>
</reference>